<evidence type="ECO:0000313" key="8">
    <source>
        <dbReference type="Proteomes" id="UP000218231"/>
    </source>
</evidence>
<dbReference type="GO" id="GO:0000124">
    <property type="term" value="C:SAGA complex"/>
    <property type="evidence" value="ECO:0007669"/>
    <property type="project" value="InterPro"/>
</dbReference>
<evidence type="ECO:0000259" key="6">
    <source>
        <dbReference type="PROSITE" id="PS51518"/>
    </source>
</evidence>
<comment type="caution">
    <text evidence="7">The sequence shown here is derived from an EMBL/GenBank/DDBJ whole genome shotgun (WGS) entry which is preliminary data.</text>
</comment>
<dbReference type="InterPro" id="IPR047287">
    <property type="entry name" value="Tudor_SGF29_rpt2"/>
</dbReference>
<sequence length="396" mass="44537">MQDFPQLCFSGKVQRVQFQRIVRCVHVSTHRSRQPRQLVPPPFLSGLPAHHPTPMLQSIQSLSLHAPPPLSPFPSPNALLPPPLVLIALRKNSIERAEDSDEETTQPDSEEEMPRKKEESSAEKRVDNQQELVKKLPLVKHKVDRVNENLEALGSFVEKNAPVGKNKQKALGMYQNLLRACESDVDYIKKLLSQIERIRRSEYDSKMTTNMKRYALMQLIAVQAKTLPLYVSGIEGHPPPGVGGISIADNVALRVGDAVAAHTGSDWILAEIASVTDKGRYEVRDVDDEKRRNKTIPRQRLIPLPKYRADPQRDPHALFPSEALVLALYPQTTCFYKEESKIVGVVSTPPKTPTSDYMVMFDDPSYPSGYSPALPIPQRYVIPFREISTIAADRDE</sequence>
<dbReference type="CDD" id="cd20394">
    <property type="entry name" value="Tudor_SGF29_rpt2"/>
    <property type="match status" value="1"/>
</dbReference>
<evidence type="ECO:0000256" key="4">
    <source>
        <dbReference type="ARBA" id="ARBA00023242"/>
    </source>
</evidence>
<organism evidence="7 8">
    <name type="scientific">Diploscapter pachys</name>
    <dbReference type="NCBI Taxonomy" id="2018661"/>
    <lineage>
        <taxon>Eukaryota</taxon>
        <taxon>Metazoa</taxon>
        <taxon>Ecdysozoa</taxon>
        <taxon>Nematoda</taxon>
        <taxon>Chromadorea</taxon>
        <taxon>Rhabditida</taxon>
        <taxon>Rhabditina</taxon>
        <taxon>Rhabditomorpha</taxon>
        <taxon>Rhabditoidea</taxon>
        <taxon>Rhabditidae</taxon>
        <taxon>Diploscapter</taxon>
    </lineage>
</organism>
<reference evidence="7 8" key="1">
    <citation type="journal article" date="2017" name="Curr. Biol.">
        <title>Genome architecture and evolution of a unichromosomal asexual nematode.</title>
        <authorList>
            <person name="Fradin H."/>
            <person name="Zegar C."/>
            <person name="Gutwein M."/>
            <person name="Lucas J."/>
            <person name="Kovtun M."/>
            <person name="Corcoran D."/>
            <person name="Baugh L.R."/>
            <person name="Kiontke K."/>
            <person name="Gunsalus K."/>
            <person name="Fitch D.H."/>
            <person name="Piano F."/>
        </authorList>
    </citation>
    <scope>NUCLEOTIDE SEQUENCE [LARGE SCALE GENOMIC DNA]</scope>
    <source>
        <strain evidence="7">PF1309</strain>
    </source>
</reference>
<keyword evidence="2" id="KW-0805">Transcription regulation</keyword>
<dbReference type="CDD" id="cd20393">
    <property type="entry name" value="Tudor_SGF29_rpt1"/>
    <property type="match status" value="1"/>
</dbReference>
<gene>
    <name evidence="7" type="ORF">WR25_03993</name>
</gene>
<keyword evidence="8" id="KW-1185">Reference proteome</keyword>
<feature type="domain" description="SGF29 C-terminal" evidence="6">
    <location>
        <begin position="249"/>
        <end position="390"/>
    </location>
</feature>
<accession>A0A2A2KPV1</accession>
<name>A0A2A2KPV1_9BILA</name>
<feature type="compositionally biased region" description="Acidic residues" evidence="5">
    <location>
        <begin position="98"/>
        <end position="111"/>
    </location>
</feature>
<dbReference type="Proteomes" id="UP000218231">
    <property type="component" value="Unassembled WGS sequence"/>
</dbReference>
<keyword evidence="4" id="KW-0539">Nucleus</keyword>
<dbReference type="Pfam" id="PF07039">
    <property type="entry name" value="SGF29_Tudor"/>
    <property type="match status" value="1"/>
</dbReference>
<protein>
    <recommendedName>
        <fullName evidence="6">SGF29 C-terminal domain-containing protein</fullName>
    </recommendedName>
</protein>
<dbReference type="AlphaFoldDB" id="A0A2A2KPV1"/>
<feature type="region of interest" description="Disordered" evidence="5">
    <location>
        <begin position="95"/>
        <end position="129"/>
    </location>
</feature>
<dbReference type="STRING" id="2018661.A0A2A2KPV1"/>
<evidence type="ECO:0000256" key="1">
    <source>
        <dbReference type="ARBA" id="ARBA00004123"/>
    </source>
</evidence>
<evidence type="ECO:0000313" key="7">
    <source>
        <dbReference type="EMBL" id="PAV76016.1"/>
    </source>
</evidence>
<feature type="compositionally biased region" description="Basic and acidic residues" evidence="5">
    <location>
        <begin position="112"/>
        <end position="129"/>
    </location>
</feature>
<dbReference type="PROSITE" id="PS51518">
    <property type="entry name" value="SGF29_C"/>
    <property type="match status" value="1"/>
</dbReference>
<proteinExistence type="predicted"/>
<dbReference type="InterPro" id="IPR037802">
    <property type="entry name" value="SGF29"/>
</dbReference>
<feature type="region of interest" description="Disordered" evidence="5">
    <location>
        <begin position="31"/>
        <end position="54"/>
    </location>
</feature>
<dbReference type="PANTHER" id="PTHR21539:SF0">
    <property type="entry name" value="SAGA-ASSOCIATED FACTOR 29"/>
    <property type="match status" value="1"/>
</dbReference>
<dbReference type="Gene3D" id="2.30.30.140">
    <property type="match status" value="2"/>
</dbReference>
<dbReference type="InterPro" id="IPR010750">
    <property type="entry name" value="SGF29_tudor-like_dom"/>
</dbReference>
<evidence type="ECO:0000256" key="2">
    <source>
        <dbReference type="ARBA" id="ARBA00023015"/>
    </source>
</evidence>
<dbReference type="PANTHER" id="PTHR21539">
    <property type="entry name" value="SAGA-ASSOCIATED FACTOR 29"/>
    <property type="match status" value="1"/>
</dbReference>
<dbReference type="EMBL" id="LIAE01007976">
    <property type="protein sequence ID" value="PAV76016.1"/>
    <property type="molecule type" value="Genomic_DNA"/>
</dbReference>
<dbReference type="GO" id="GO:0005634">
    <property type="term" value="C:nucleus"/>
    <property type="evidence" value="ECO:0007669"/>
    <property type="project" value="UniProtKB-SubCell"/>
</dbReference>
<dbReference type="OrthoDB" id="10265994at2759"/>
<evidence type="ECO:0000256" key="3">
    <source>
        <dbReference type="ARBA" id="ARBA00023163"/>
    </source>
</evidence>
<evidence type="ECO:0000256" key="5">
    <source>
        <dbReference type="SAM" id="MobiDB-lite"/>
    </source>
</evidence>
<keyword evidence="3" id="KW-0804">Transcription</keyword>
<dbReference type="InterPro" id="IPR047288">
    <property type="entry name" value="Tudor_SGF29_rpt1"/>
</dbReference>
<comment type="subcellular location">
    <subcellularLocation>
        <location evidence="1">Nucleus</location>
    </subcellularLocation>
</comment>